<reference evidence="2" key="1">
    <citation type="journal article" date="2006" name="PLoS Biol.">
        <title>Macronuclear genome sequence of the ciliate Tetrahymena thermophila, a model eukaryote.</title>
        <authorList>
            <person name="Eisen J.A."/>
            <person name="Coyne R.S."/>
            <person name="Wu M."/>
            <person name="Wu D."/>
            <person name="Thiagarajan M."/>
            <person name="Wortman J.R."/>
            <person name="Badger J.H."/>
            <person name="Ren Q."/>
            <person name="Amedeo P."/>
            <person name="Jones K.M."/>
            <person name="Tallon L.J."/>
            <person name="Delcher A.L."/>
            <person name="Salzberg S.L."/>
            <person name="Silva J.C."/>
            <person name="Haas B.J."/>
            <person name="Majoros W.H."/>
            <person name="Farzad M."/>
            <person name="Carlton J.M."/>
            <person name="Smith R.K. Jr."/>
            <person name="Garg J."/>
            <person name="Pearlman R.E."/>
            <person name="Karrer K.M."/>
            <person name="Sun L."/>
            <person name="Manning G."/>
            <person name="Elde N.C."/>
            <person name="Turkewitz A.P."/>
            <person name="Asai D.J."/>
            <person name="Wilkes D.E."/>
            <person name="Wang Y."/>
            <person name="Cai H."/>
            <person name="Collins K."/>
            <person name="Stewart B.A."/>
            <person name="Lee S.R."/>
            <person name="Wilamowska K."/>
            <person name="Weinberg Z."/>
            <person name="Ruzzo W.L."/>
            <person name="Wloga D."/>
            <person name="Gaertig J."/>
            <person name="Frankel J."/>
            <person name="Tsao C.-C."/>
            <person name="Gorovsky M.A."/>
            <person name="Keeling P.J."/>
            <person name="Waller R.F."/>
            <person name="Patron N.J."/>
            <person name="Cherry J.M."/>
            <person name="Stover N.A."/>
            <person name="Krieger C.J."/>
            <person name="del Toro C."/>
            <person name="Ryder H.F."/>
            <person name="Williamson S.C."/>
            <person name="Barbeau R.A."/>
            <person name="Hamilton E.P."/>
            <person name="Orias E."/>
        </authorList>
    </citation>
    <scope>NUCLEOTIDE SEQUENCE [LARGE SCALE GENOMIC DNA]</scope>
    <source>
        <strain evidence="2">SB210</strain>
    </source>
</reference>
<gene>
    <name evidence="1" type="ORF">TTHERM_00581450</name>
</gene>
<dbReference type="SUPFAM" id="SSF50978">
    <property type="entry name" value="WD40 repeat-like"/>
    <property type="match status" value="1"/>
</dbReference>
<evidence type="ECO:0000313" key="1">
    <source>
        <dbReference type="EMBL" id="EAR98646.1"/>
    </source>
</evidence>
<dbReference type="RefSeq" id="XP_001018891.1">
    <property type="nucleotide sequence ID" value="XM_001018891.1"/>
</dbReference>
<sequence>MNGEVDMELDDFENEEMLIENELQQNQNQKPNYQIFFPENQIQEVLNPNEKDPYFHMNMLKPLEWKDSLKVLSDPYQYLVCNVAKKDCKSLNWQMIYSRVLYLMREWSLLSVSQVERVLDSRDRDLQCFEFNKQGKVAVIHKSRIILHENYQKKGNQYDQKNLFILENDSNYQFIAPSYKFSEILVASNRNSLRLIRQVLNAEKSCYQLDIIKQYNGYNAEIGRFSRDGKYFIFSNAISQKIYILDLFCHKIFERNTNQKSISHMSFSRSGLNFLTVCRETKTLNVYECVLWEKQQFKFQDQILFADFLDESQNQEMANCILVILKSGEIQVIKDMQFNMLNSANKRINFDIFERQQIVTPSLKEMSLDFQIIQHIFIDNILFFIIEMQGHSSKNLKFSFHAFDFNSKNSKLIDYDNLSINKNVRFIIQPTKQQLIYEVTFYNHELEIDNPSQEYYEKLFVDLHINYRQSNNSQGHIY</sequence>
<dbReference type="KEGG" id="tet:TTHERM_00581450"/>
<proteinExistence type="predicted"/>
<dbReference type="InterPro" id="IPR036322">
    <property type="entry name" value="WD40_repeat_dom_sf"/>
</dbReference>
<organism evidence="1 2">
    <name type="scientific">Tetrahymena thermophila (strain SB210)</name>
    <dbReference type="NCBI Taxonomy" id="312017"/>
    <lineage>
        <taxon>Eukaryota</taxon>
        <taxon>Sar</taxon>
        <taxon>Alveolata</taxon>
        <taxon>Ciliophora</taxon>
        <taxon>Intramacronucleata</taxon>
        <taxon>Oligohymenophorea</taxon>
        <taxon>Hymenostomatida</taxon>
        <taxon>Tetrahymenina</taxon>
        <taxon>Tetrahymenidae</taxon>
        <taxon>Tetrahymena</taxon>
    </lineage>
</organism>
<dbReference type="GeneID" id="7842329"/>
<dbReference type="AlphaFoldDB" id="Q23QD8"/>
<dbReference type="InParanoid" id="Q23QD8"/>
<dbReference type="HOGENOM" id="CLU_571765_0_0_1"/>
<dbReference type="EMBL" id="GG662649">
    <property type="protein sequence ID" value="EAR98646.1"/>
    <property type="molecule type" value="Genomic_DNA"/>
</dbReference>
<evidence type="ECO:0000313" key="2">
    <source>
        <dbReference type="Proteomes" id="UP000009168"/>
    </source>
</evidence>
<dbReference type="Proteomes" id="UP000009168">
    <property type="component" value="Unassembled WGS sequence"/>
</dbReference>
<keyword evidence="2" id="KW-1185">Reference proteome</keyword>
<name>Q23QD8_TETTS</name>
<protein>
    <submittedName>
        <fullName evidence="1">Uncharacterized protein</fullName>
    </submittedName>
</protein>
<accession>Q23QD8</accession>